<keyword evidence="1" id="KW-0812">Transmembrane</keyword>
<reference evidence="3" key="1">
    <citation type="submission" date="2016-10" db="EMBL/GenBank/DDBJ databases">
        <authorList>
            <person name="Varghese N."/>
            <person name="Submissions S."/>
        </authorList>
    </citation>
    <scope>NUCLEOTIDE SEQUENCE [LARGE SCALE GENOMIC DNA]</scope>
    <source>
        <strain evidence="3">DSM 16108</strain>
    </source>
</reference>
<feature type="transmembrane region" description="Helical" evidence="1">
    <location>
        <begin position="33"/>
        <end position="54"/>
    </location>
</feature>
<feature type="transmembrane region" description="Helical" evidence="1">
    <location>
        <begin position="7"/>
        <end position="27"/>
    </location>
</feature>
<protein>
    <submittedName>
        <fullName evidence="2">Uncharacterized protein</fullName>
    </submittedName>
</protein>
<organism evidence="2 3">
    <name type="scientific">Marinilactibacillus piezotolerans</name>
    <dbReference type="NCBI Taxonomy" id="258723"/>
    <lineage>
        <taxon>Bacteria</taxon>
        <taxon>Bacillati</taxon>
        <taxon>Bacillota</taxon>
        <taxon>Bacilli</taxon>
        <taxon>Lactobacillales</taxon>
        <taxon>Carnobacteriaceae</taxon>
        <taxon>Marinilactibacillus</taxon>
    </lineage>
</organism>
<proteinExistence type="predicted"/>
<feature type="transmembrane region" description="Helical" evidence="1">
    <location>
        <begin position="75"/>
        <end position="98"/>
    </location>
</feature>
<dbReference type="RefSeq" id="WP_091898620.1">
    <property type="nucleotide sequence ID" value="NZ_FOSJ01000068.1"/>
</dbReference>
<dbReference type="OrthoDB" id="2168352at2"/>
<dbReference type="AlphaFoldDB" id="A0A1I4BC58"/>
<accession>A0A1I4BC58</accession>
<gene>
    <name evidence="2" type="ORF">SAMN04488569_10685</name>
</gene>
<sequence>MNTKKSLIALIIIDLLFFSTYFIYLMFPIYLGYYPIGIAQILLLIICLVFFGIYGKCVFKRAESKKDKLVQYVPIILLIVGYLISMCIIAISIFWWVAFMP</sequence>
<evidence type="ECO:0000313" key="3">
    <source>
        <dbReference type="Proteomes" id="UP000199589"/>
    </source>
</evidence>
<keyword evidence="1" id="KW-1133">Transmembrane helix</keyword>
<dbReference type="Proteomes" id="UP000199589">
    <property type="component" value="Unassembled WGS sequence"/>
</dbReference>
<name>A0A1I4BC58_9LACT</name>
<keyword evidence="3" id="KW-1185">Reference proteome</keyword>
<keyword evidence="1" id="KW-0472">Membrane</keyword>
<evidence type="ECO:0000256" key="1">
    <source>
        <dbReference type="SAM" id="Phobius"/>
    </source>
</evidence>
<evidence type="ECO:0000313" key="2">
    <source>
        <dbReference type="EMBL" id="SFK66344.1"/>
    </source>
</evidence>
<dbReference type="EMBL" id="FOSJ01000068">
    <property type="protein sequence ID" value="SFK66344.1"/>
    <property type="molecule type" value="Genomic_DNA"/>
</dbReference>